<keyword evidence="4 5" id="KW-0472">Membrane</keyword>
<dbReference type="InterPro" id="IPR001129">
    <property type="entry name" value="Membr-assoc_MAPEG"/>
</dbReference>
<organism evidence="6 7">
    <name type="scientific">Penicillium steckii</name>
    <dbReference type="NCBI Taxonomy" id="303698"/>
    <lineage>
        <taxon>Eukaryota</taxon>
        <taxon>Fungi</taxon>
        <taxon>Dikarya</taxon>
        <taxon>Ascomycota</taxon>
        <taxon>Pezizomycotina</taxon>
        <taxon>Eurotiomycetes</taxon>
        <taxon>Eurotiomycetidae</taxon>
        <taxon>Eurotiales</taxon>
        <taxon>Aspergillaceae</taxon>
        <taxon>Penicillium</taxon>
    </lineage>
</organism>
<gene>
    <name evidence="6" type="ORF">PENSTE_c018G02609</name>
</gene>
<evidence type="ECO:0000256" key="4">
    <source>
        <dbReference type="ARBA" id="ARBA00023136"/>
    </source>
</evidence>
<dbReference type="EMBL" id="MLKD01000018">
    <property type="protein sequence ID" value="OQE18231.1"/>
    <property type="molecule type" value="Genomic_DNA"/>
</dbReference>
<dbReference type="SUPFAM" id="SSF161084">
    <property type="entry name" value="MAPEG domain-like"/>
    <property type="match status" value="1"/>
</dbReference>
<reference evidence="7" key="1">
    <citation type="journal article" date="2017" name="Nat. Microbiol.">
        <title>Global analysis of biosynthetic gene clusters reveals vast potential of secondary metabolite production in Penicillium species.</title>
        <authorList>
            <person name="Nielsen J.C."/>
            <person name="Grijseels S."/>
            <person name="Prigent S."/>
            <person name="Ji B."/>
            <person name="Dainat J."/>
            <person name="Nielsen K.F."/>
            <person name="Frisvad J.C."/>
            <person name="Workman M."/>
            <person name="Nielsen J."/>
        </authorList>
    </citation>
    <scope>NUCLEOTIDE SEQUENCE [LARGE SCALE GENOMIC DNA]</scope>
    <source>
        <strain evidence="7">IBT 24891</strain>
    </source>
</reference>
<feature type="transmembrane region" description="Helical" evidence="5">
    <location>
        <begin position="148"/>
        <end position="164"/>
    </location>
</feature>
<dbReference type="InterPro" id="IPR023352">
    <property type="entry name" value="MAPEG-like_dom_sf"/>
</dbReference>
<feature type="transmembrane region" description="Helical" evidence="5">
    <location>
        <begin position="115"/>
        <end position="136"/>
    </location>
</feature>
<protein>
    <recommendedName>
        <fullName evidence="8">Membrane-associated, eicosanoid/glutathione metabolism (MAPEG) protein</fullName>
    </recommendedName>
</protein>
<keyword evidence="3 5" id="KW-1133">Transmembrane helix</keyword>
<evidence type="ECO:0008006" key="8">
    <source>
        <dbReference type="Google" id="ProtNLM"/>
    </source>
</evidence>
<dbReference type="OrthoDB" id="2122304at2759"/>
<keyword evidence="2 5" id="KW-0812">Transmembrane</keyword>
<accession>A0A1V6SW76</accession>
<keyword evidence="7" id="KW-1185">Reference proteome</keyword>
<dbReference type="Gene3D" id="1.20.120.550">
    <property type="entry name" value="Membrane associated eicosanoid/glutathione metabolism-like domain"/>
    <property type="match status" value="1"/>
</dbReference>
<proteinExistence type="predicted"/>
<evidence type="ECO:0000313" key="6">
    <source>
        <dbReference type="EMBL" id="OQE18231.1"/>
    </source>
</evidence>
<comment type="subcellular location">
    <subcellularLocation>
        <location evidence="1">Membrane</location>
    </subcellularLocation>
</comment>
<feature type="transmembrane region" description="Helical" evidence="5">
    <location>
        <begin position="20"/>
        <end position="39"/>
    </location>
</feature>
<evidence type="ECO:0000256" key="1">
    <source>
        <dbReference type="ARBA" id="ARBA00004370"/>
    </source>
</evidence>
<dbReference type="Proteomes" id="UP000191285">
    <property type="component" value="Unassembled WGS sequence"/>
</dbReference>
<comment type="caution">
    <text evidence="6">The sequence shown here is derived from an EMBL/GenBank/DDBJ whole genome shotgun (WGS) entry which is preliminary data.</text>
</comment>
<dbReference type="Pfam" id="PF01124">
    <property type="entry name" value="MAPEG"/>
    <property type="match status" value="1"/>
</dbReference>
<evidence type="ECO:0000256" key="5">
    <source>
        <dbReference type="SAM" id="Phobius"/>
    </source>
</evidence>
<dbReference type="GO" id="GO:0016020">
    <property type="term" value="C:membrane"/>
    <property type="evidence" value="ECO:0007669"/>
    <property type="project" value="UniProtKB-SubCell"/>
</dbReference>
<name>A0A1V6SW76_9EURO</name>
<evidence type="ECO:0000256" key="3">
    <source>
        <dbReference type="ARBA" id="ARBA00022989"/>
    </source>
</evidence>
<dbReference type="PANTHER" id="PTHR35371:SF2">
    <property type="entry name" value="MAPEG FAMILY PROTEIN"/>
    <property type="match status" value="1"/>
</dbReference>
<dbReference type="PANTHER" id="PTHR35371">
    <property type="entry name" value="INNER MEMBRANE PROTEIN"/>
    <property type="match status" value="1"/>
</dbReference>
<evidence type="ECO:0000256" key="2">
    <source>
        <dbReference type="ARBA" id="ARBA00022692"/>
    </source>
</evidence>
<sequence>MTSLLTALGLRAADTLNPSIPNYGPAFVGFHFIYAYGILSSRTLKQWYSIDHQASPREDLSKYGEAAVRDGKLTRRQLDMLKRNESAHANSVENFTLLVASILFASHASVSSQKINAAGLSYTVARLVYGAVYILIDHPTWSQVRGMVWWWGNLSCLYLLWNAGRKLALAWF</sequence>
<evidence type="ECO:0000313" key="7">
    <source>
        <dbReference type="Proteomes" id="UP000191285"/>
    </source>
</evidence>
<dbReference type="AlphaFoldDB" id="A0A1V6SW76"/>